<dbReference type="VEuPathDB" id="MicrosporidiaDB:H312_03516"/>
<evidence type="ECO:0000256" key="1">
    <source>
        <dbReference type="SAM" id="MobiDB-lite"/>
    </source>
</evidence>
<reference evidence="3" key="1">
    <citation type="submission" date="2013-02" db="EMBL/GenBank/DDBJ databases">
        <authorList>
            <consortium name="The Broad Institute Genome Sequencing Platform"/>
            <person name="Cuomo C."/>
            <person name="Becnel J."/>
            <person name="Sanscrainte N."/>
            <person name="Walker B."/>
            <person name="Young S.K."/>
            <person name="Zeng Q."/>
            <person name="Gargeya S."/>
            <person name="Fitzgerald M."/>
            <person name="Haas B."/>
            <person name="Abouelleil A."/>
            <person name="Alvarado L."/>
            <person name="Arachchi H.M."/>
            <person name="Berlin A.M."/>
            <person name="Chapman S.B."/>
            <person name="Dewar J."/>
            <person name="Goldberg J."/>
            <person name="Griggs A."/>
            <person name="Gujja S."/>
            <person name="Hansen M."/>
            <person name="Howarth C."/>
            <person name="Imamovic A."/>
            <person name="Larimer J."/>
            <person name="McCowan C."/>
            <person name="Murphy C."/>
            <person name="Neiman D."/>
            <person name="Pearson M."/>
            <person name="Priest M."/>
            <person name="Roberts A."/>
            <person name="Saif S."/>
            <person name="Shea T."/>
            <person name="Sisk P."/>
            <person name="Sykes S."/>
            <person name="Wortman J."/>
            <person name="Nusbaum C."/>
            <person name="Birren B."/>
        </authorList>
    </citation>
    <scope>NUCLEOTIDE SEQUENCE [LARGE SCALE GENOMIC DNA]</scope>
    <source>
        <strain evidence="3">PRA339</strain>
    </source>
</reference>
<sequence length="332" mass="38731">MKIFILLNTHYFTSNNDIQENTLHKDSKTKMRHKRSIDDAQFDSPKNKHLSQKCTKNSYLEYESGEITSEDSDLGNFVQEDMDPKQPKKSKRELKPVISSRKSSNNKCISSIGAHKYRTNSMNKSSNDKGRNEIIHINSSDSDSISSIDAIFVSSNKSLEVEIHSSEEEADQNKLYKIIPIQKNNFFSHTILDSNEKLVVNYHRCHSDKSNCRFERDIGTDMSCFYFEKSHCFQILFDKMFLLKHKKMLDNLDMKIFQKKLTLFLKHGFRKEFLLFSELKFEVFLVVVVMKLESNKVSIMFFLVSLFLRLSSAEKNCGFCSKDGCEQNLFKY</sequence>
<keyword evidence="3" id="KW-1185">Reference proteome</keyword>
<accession>A0A059EWJ4</accession>
<gene>
    <name evidence="2" type="ORF">H312_03516</name>
</gene>
<dbReference type="AlphaFoldDB" id="A0A059EWJ4"/>
<dbReference type="Proteomes" id="UP000030655">
    <property type="component" value="Unassembled WGS sequence"/>
</dbReference>
<dbReference type="OrthoDB" id="10341373at2759"/>
<protein>
    <submittedName>
        <fullName evidence="2">Uncharacterized protein</fullName>
    </submittedName>
</protein>
<feature type="non-terminal residue" evidence="2">
    <location>
        <position position="332"/>
    </location>
</feature>
<reference evidence="2 3" key="2">
    <citation type="submission" date="2014-03" db="EMBL/GenBank/DDBJ databases">
        <title>The Genome Sequence of Anncaliia algerae insect isolate PRA339.</title>
        <authorList>
            <consortium name="The Broad Institute Genome Sequencing Platform"/>
            <consortium name="The Broad Institute Genome Sequencing Center for Infectious Disease"/>
            <person name="Cuomo C."/>
            <person name="Becnel J."/>
            <person name="Sanscrainte N."/>
            <person name="Walker B."/>
            <person name="Young S.K."/>
            <person name="Zeng Q."/>
            <person name="Gargeya S."/>
            <person name="Fitzgerald M."/>
            <person name="Haas B."/>
            <person name="Abouelleil A."/>
            <person name="Alvarado L."/>
            <person name="Arachchi H.M."/>
            <person name="Berlin A.M."/>
            <person name="Chapman S.B."/>
            <person name="Dewar J."/>
            <person name="Goldberg J."/>
            <person name="Griggs A."/>
            <person name="Gujja S."/>
            <person name="Hansen M."/>
            <person name="Howarth C."/>
            <person name="Imamovic A."/>
            <person name="Larimer J."/>
            <person name="McCowan C."/>
            <person name="Murphy C."/>
            <person name="Neiman D."/>
            <person name="Pearson M."/>
            <person name="Priest M."/>
            <person name="Roberts A."/>
            <person name="Saif S."/>
            <person name="Shea T."/>
            <person name="Sisk P."/>
            <person name="Sykes S."/>
            <person name="Wortman J."/>
            <person name="Nusbaum C."/>
            <person name="Birren B."/>
        </authorList>
    </citation>
    <scope>NUCLEOTIDE SEQUENCE [LARGE SCALE GENOMIC DNA]</scope>
    <source>
        <strain evidence="2 3">PRA339</strain>
    </source>
</reference>
<dbReference type="HOGENOM" id="CLU_1006648_0_0_1"/>
<dbReference type="EMBL" id="KK365374">
    <property type="protein sequence ID" value="KCZ79099.1"/>
    <property type="molecule type" value="Genomic_DNA"/>
</dbReference>
<feature type="region of interest" description="Disordered" evidence="1">
    <location>
        <begin position="70"/>
        <end position="105"/>
    </location>
</feature>
<feature type="region of interest" description="Disordered" evidence="1">
    <location>
        <begin position="24"/>
        <end position="50"/>
    </location>
</feature>
<organism evidence="2 3">
    <name type="scientific">Anncaliia algerae PRA339</name>
    <dbReference type="NCBI Taxonomy" id="1288291"/>
    <lineage>
        <taxon>Eukaryota</taxon>
        <taxon>Fungi</taxon>
        <taxon>Fungi incertae sedis</taxon>
        <taxon>Microsporidia</taxon>
        <taxon>Tubulinosematoidea</taxon>
        <taxon>Tubulinosematidae</taxon>
        <taxon>Anncaliia</taxon>
    </lineage>
</organism>
<name>A0A059EWJ4_9MICR</name>
<evidence type="ECO:0000313" key="2">
    <source>
        <dbReference type="EMBL" id="KCZ79099.1"/>
    </source>
</evidence>
<proteinExistence type="predicted"/>
<evidence type="ECO:0000313" key="3">
    <source>
        <dbReference type="Proteomes" id="UP000030655"/>
    </source>
</evidence>